<evidence type="ECO:0000256" key="3">
    <source>
        <dbReference type="RuleBase" id="RU003707"/>
    </source>
</evidence>
<dbReference type="GO" id="GO:0006635">
    <property type="term" value="P:fatty acid beta-oxidation"/>
    <property type="evidence" value="ECO:0007669"/>
    <property type="project" value="TreeGrafter"/>
</dbReference>
<comment type="caution">
    <text evidence="5">The sequence shown here is derived from an EMBL/GenBank/DDBJ whole genome shotgun (WGS) entry which is preliminary data.</text>
</comment>
<evidence type="ECO:0000256" key="1">
    <source>
        <dbReference type="ARBA" id="ARBA00005254"/>
    </source>
</evidence>
<protein>
    <submittedName>
        <fullName evidence="5">Enoyl-CoA hydratase/isomerase family protein</fullName>
    </submittedName>
</protein>
<dbReference type="GO" id="GO:0016829">
    <property type="term" value="F:lyase activity"/>
    <property type="evidence" value="ECO:0007669"/>
    <property type="project" value="UniProtKB-KW"/>
</dbReference>
<keyword evidence="2" id="KW-0456">Lyase</keyword>
<dbReference type="RefSeq" id="WP_149522263.1">
    <property type="nucleotide sequence ID" value="NZ_VTOU01000002.1"/>
</dbReference>
<dbReference type="GO" id="GO:0016853">
    <property type="term" value="F:isomerase activity"/>
    <property type="evidence" value="ECO:0007669"/>
    <property type="project" value="UniProtKB-KW"/>
</dbReference>
<gene>
    <name evidence="5" type="ORF">FYJ91_11040</name>
</gene>
<dbReference type="EMBL" id="VTOU01000002">
    <property type="protein sequence ID" value="TZG28053.1"/>
    <property type="molecule type" value="Genomic_DNA"/>
</dbReference>
<dbReference type="InterPro" id="IPR029045">
    <property type="entry name" value="ClpP/crotonase-like_dom_sf"/>
</dbReference>
<dbReference type="InterPro" id="IPR014748">
    <property type="entry name" value="Enoyl-CoA_hydra_C"/>
</dbReference>
<keyword evidence="4" id="KW-1133">Transmembrane helix</keyword>
<keyword evidence="6" id="KW-1185">Reference proteome</keyword>
<dbReference type="PANTHER" id="PTHR11941">
    <property type="entry name" value="ENOYL-COA HYDRATASE-RELATED"/>
    <property type="match status" value="1"/>
</dbReference>
<feature type="transmembrane region" description="Helical" evidence="4">
    <location>
        <begin position="90"/>
        <end position="115"/>
    </location>
</feature>
<evidence type="ECO:0000313" key="6">
    <source>
        <dbReference type="Proteomes" id="UP000322077"/>
    </source>
</evidence>
<dbReference type="SUPFAM" id="SSF52096">
    <property type="entry name" value="ClpP/crotonase"/>
    <property type="match status" value="1"/>
</dbReference>
<dbReference type="PANTHER" id="PTHR11941:SF127">
    <property type="entry name" value="ENOYL-COA HYDRATASE ECHA18 (ENOYL HYDRASE) (UNSATURATED ACYL-COA HYDRATASE) (CROTONASE)-RELATED"/>
    <property type="match status" value="1"/>
</dbReference>
<dbReference type="Gene3D" id="3.90.226.10">
    <property type="entry name" value="2-enoyl-CoA Hydratase, Chain A, domain 1"/>
    <property type="match status" value="1"/>
</dbReference>
<proteinExistence type="inferred from homology"/>
<dbReference type="InterPro" id="IPR001753">
    <property type="entry name" value="Enoyl-CoA_hydra/iso"/>
</dbReference>
<dbReference type="Pfam" id="PF00378">
    <property type="entry name" value="ECH_1"/>
    <property type="match status" value="1"/>
</dbReference>
<keyword evidence="4" id="KW-0812">Transmembrane</keyword>
<name>A0A5D9C9Q0_9SPHN</name>
<evidence type="ECO:0000256" key="2">
    <source>
        <dbReference type="ARBA" id="ARBA00023239"/>
    </source>
</evidence>
<accession>A0A5D9C9Q0</accession>
<organism evidence="5 6">
    <name type="scientific">Sphingomonas montanisoli</name>
    <dbReference type="NCBI Taxonomy" id="2606412"/>
    <lineage>
        <taxon>Bacteria</taxon>
        <taxon>Pseudomonadati</taxon>
        <taxon>Pseudomonadota</taxon>
        <taxon>Alphaproteobacteria</taxon>
        <taxon>Sphingomonadales</taxon>
        <taxon>Sphingomonadaceae</taxon>
        <taxon>Sphingomonas</taxon>
    </lineage>
</organism>
<comment type="similarity">
    <text evidence="1 3">Belongs to the enoyl-CoA hydratase/isomerase family.</text>
</comment>
<dbReference type="Proteomes" id="UP000322077">
    <property type="component" value="Unassembled WGS sequence"/>
</dbReference>
<dbReference type="AlphaFoldDB" id="A0A5D9C9Q0"/>
<dbReference type="InterPro" id="IPR018376">
    <property type="entry name" value="Enoyl-CoA_hyd/isom_CS"/>
</dbReference>
<evidence type="ECO:0000313" key="5">
    <source>
        <dbReference type="EMBL" id="TZG28053.1"/>
    </source>
</evidence>
<dbReference type="Gene3D" id="1.10.12.10">
    <property type="entry name" value="Lyase 2-enoyl-coa Hydratase, Chain A, domain 2"/>
    <property type="match status" value="1"/>
</dbReference>
<dbReference type="PROSITE" id="PS00166">
    <property type="entry name" value="ENOYL_COA_HYDRATASE"/>
    <property type="match status" value="1"/>
</dbReference>
<reference evidence="5 6" key="1">
    <citation type="submission" date="2019-08" db="EMBL/GenBank/DDBJ databases">
        <authorList>
            <person name="Wang G."/>
            <person name="Xu Z."/>
        </authorList>
    </citation>
    <scope>NUCLEOTIDE SEQUENCE [LARGE SCALE GENOMIC DNA]</scope>
    <source>
        <strain evidence="5 6">ZX</strain>
    </source>
</reference>
<keyword evidence="4" id="KW-0472">Membrane</keyword>
<evidence type="ECO:0000256" key="4">
    <source>
        <dbReference type="SAM" id="Phobius"/>
    </source>
</evidence>
<dbReference type="CDD" id="cd06558">
    <property type="entry name" value="crotonase-like"/>
    <property type="match status" value="1"/>
</dbReference>
<sequence length="245" mass="25260">MFHLEQTRRVARITIDRGAARNAIPIGAWRELTASLVRIAEREARVLILQSGMEGAFSAGADIGDLAPLADDVEARGRFRREMGEAIEMLAALPVATIALIEGGCFGAAVAVAMACDMRIVGPAARFAITPAKLGIGYPPTDVARLKALVGPGQAARLLFSAATIDAGEALAIGLVDVRDDNPAARVAALGATIAANAPSSVAILKRSLAGDPQAPDAFEASFGSADFAEGVAAFRARRAPEFGA</sequence>
<keyword evidence="5" id="KW-0413">Isomerase</keyword>